<organism evidence="1 2">
    <name type="scientific">Nocardioides soli</name>
    <dbReference type="NCBI Taxonomy" id="1036020"/>
    <lineage>
        <taxon>Bacteria</taxon>
        <taxon>Bacillati</taxon>
        <taxon>Actinomycetota</taxon>
        <taxon>Actinomycetes</taxon>
        <taxon>Propionibacteriales</taxon>
        <taxon>Nocardioidaceae</taxon>
        <taxon>Nocardioides</taxon>
    </lineage>
</organism>
<protein>
    <recommendedName>
        <fullName evidence="3">DUF3515 domain-containing protein</fullName>
    </recommendedName>
</protein>
<dbReference type="Proteomes" id="UP000589626">
    <property type="component" value="Unassembled WGS sequence"/>
</dbReference>
<proteinExistence type="predicted"/>
<sequence length="165" mass="17076">MSLLARGVVVCAAVALTAGCSSGPVEIDAPALSGSAAADCRRLVAELPDSLAGQERRETTGDTAYSAAWGDPAIVVTCGVGEPAGYDLGASCVQVDDAGWYVPDEVLAAAAEGDEDVDVTATELNYRPRVELQLPADYRPDGFGNAIGALTQVIAREFERTGRCR</sequence>
<dbReference type="PROSITE" id="PS51257">
    <property type="entry name" value="PROKAR_LIPOPROTEIN"/>
    <property type="match status" value="1"/>
</dbReference>
<dbReference type="InterPro" id="IPR021903">
    <property type="entry name" value="DUF3515"/>
</dbReference>
<dbReference type="RefSeq" id="WP_183590591.1">
    <property type="nucleotide sequence ID" value="NZ_JACHWR010000001.1"/>
</dbReference>
<keyword evidence="2" id="KW-1185">Reference proteome</keyword>
<dbReference type="AlphaFoldDB" id="A0A7W4YZ45"/>
<reference evidence="1 2" key="1">
    <citation type="submission" date="2020-08" db="EMBL/GenBank/DDBJ databases">
        <title>Sequencing the genomes of 1000 actinobacteria strains.</title>
        <authorList>
            <person name="Klenk H.-P."/>
        </authorList>
    </citation>
    <scope>NUCLEOTIDE SEQUENCE [LARGE SCALE GENOMIC DNA]</scope>
    <source>
        <strain evidence="1 2">DSM 105498</strain>
    </source>
</reference>
<evidence type="ECO:0008006" key="3">
    <source>
        <dbReference type="Google" id="ProtNLM"/>
    </source>
</evidence>
<dbReference type="EMBL" id="JACHWR010000001">
    <property type="protein sequence ID" value="MBB3040577.1"/>
    <property type="molecule type" value="Genomic_DNA"/>
</dbReference>
<dbReference type="Pfam" id="PF12028">
    <property type="entry name" value="DUF3515"/>
    <property type="match status" value="1"/>
</dbReference>
<comment type="caution">
    <text evidence="1">The sequence shown here is derived from an EMBL/GenBank/DDBJ whole genome shotgun (WGS) entry which is preliminary data.</text>
</comment>
<name>A0A7W4YZ45_9ACTN</name>
<evidence type="ECO:0000313" key="2">
    <source>
        <dbReference type="Proteomes" id="UP000589626"/>
    </source>
</evidence>
<evidence type="ECO:0000313" key="1">
    <source>
        <dbReference type="EMBL" id="MBB3040577.1"/>
    </source>
</evidence>
<accession>A0A7W4YZ45</accession>
<gene>
    <name evidence="1" type="ORF">FHU40_000378</name>
</gene>